<evidence type="ECO:0000256" key="1">
    <source>
        <dbReference type="SAM" id="MobiDB-lite"/>
    </source>
</evidence>
<dbReference type="EMBL" id="BNAV01000004">
    <property type="protein sequence ID" value="GHF57704.1"/>
    <property type="molecule type" value="Genomic_DNA"/>
</dbReference>
<name>A0A8H9MAH9_9PSEU</name>
<dbReference type="Proteomes" id="UP000658656">
    <property type="component" value="Unassembled WGS sequence"/>
</dbReference>
<feature type="region of interest" description="Disordered" evidence="1">
    <location>
        <begin position="220"/>
        <end position="240"/>
    </location>
</feature>
<evidence type="ECO:0000256" key="2">
    <source>
        <dbReference type="SAM" id="SignalP"/>
    </source>
</evidence>
<feature type="chain" id="PRO_5039213494" evidence="2">
    <location>
        <begin position="39"/>
        <end position="300"/>
    </location>
</feature>
<accession>A0A8H9MAH9</accession>
<dbReference type="AlphaFoldDB" id="A0A8H9MAH9"/>
<evidence type="ECO:0000313" key="3">
    <source>
        <dbReference type="EMBL" id="GHF57704.1"/>
    </source>
</evidence>
<feature type="signal peptide" evidence="2">
    <location>
        <begin position="1"/>
        <end position="38"/>
    </location>
</feature>
<gene>
    <name evidence="3" type="ORF">GCM10017566_33690</name>
</gene>
<comment type="caution">
    <text evidence="3">The sequence shown here is derived from an EMBL/GenBank/DDBJ whole genome shotgun (WGS) entry which is preliminary data.</text>
</comment>
<reference evidence="3" key="2">
    <citation type="submission" date="2020-09" db="EMBL/GenBank/DDBJ databases">
        <authorList>
            <person name="Sun Q."/>
            <person name="Zhou Y."/>
        </authorList>
    </citation>
    <scope>NUCLEOTIDE SEQUENCE</scope>
    <source>
        <strain evidence="3">CGMCC 4.7679</strain>
    </source>
</reference>
<feature type="region of interest" description="Disordered" evidence="1">
    <location>
        <begin position="48"/>
        <end position="67"/>
    </location>
</feature>
<organism evidence="3 4">
    <name type="scientific">Amycolatopsis bartoniae</name>
    <dbReference type="NCBI Taxonomy" id="941986"/>
    <lineage>
        <taxon>Bacteria</taxon>
        <taxon>Bacillati</taxon>
        <taxon>Actinomycetota</taxon>
        <taxon>Actinomycetes</taxon>
        <taxon>Pseudonocardiales</taxon>
        <taxon>Pseudonocardiaceae</taxon>
        <taxon>Amycolatopsis</taxon>
    </lineage>
</organism>
<keyword evidence="4" id="KW-1185">Reference proteome</keyword>
<dbReference type="RefSeq" id="WP_145932397.1">
    <property type="nucleotide sequence ID" value="NZ_BNAV01000004.1"/>
</dbReference>
<evidence type="ECO:0000313" key="4">
    <source>
        <dbReference type="Proteomes" id="UP000658656"/>
    </source>
</evidence>
<reference evidence="3" key="1">
    <citation type="journal article" date="2014" name="Int. J. Syst. Evol. Microbiol.">
        <title>Complete genome sequence of Corynebacterium casei LMG S-19264T (=DSM 44701T), isolated from a smear-ripened cheese.</title>
        <authorList>
            <consortium name="US DOE Joint Genome Institute (JGI-PGF)"/>
            <person name="Walter F."/>
            <person name="Albersmeier A."/>
            <person name="Kalinowski J."/>
            <person name="Ruckert C."/>
        </authorList>
    </citation>
    <scope>NUCLEOTIDE SEQUENCE</scope>
    <source>
        <strain evidence="3">CGMCC 4.7679</strain>
    </source>
</reference>
<proteinExistence type="predicted"/>
<sequence length="300" mass="30313">MKQQDASAQRGTARAGRWFARALLVLGGAVAGTAAAWAVSTASASADTAMPESGQQAAVQQDEHAPAVPDAADVLAGPAEFAAHLQTGDGIAHGRQTAAEVTDAVQRFAQDAVVAPVHEVVDTAVQLTRQPQDAPRVIGQALTPPQDFLHLLRPSGGELIKLPLPGIPGAGEREPAAAPAAPAVAAPPVLPAEPFGPVALVLPGAHSIAQHADDYGLADGGSHADRHDRFPYSPERGPLAPSGVPFAPGGSAAGGHVDGQLLGVPAGVQPFADAHAVRAVRFGIRHTPVQPGEQPGVTPD</sequence>
<keyword evidence="2" id="KW-0732">Signal</keyword>
<protein>
    <submittedName>
        <fullName evidence="3">Uncharacterized protein</fullName>
    </submittedName>
</protein>
<dbReference type="OrthoDB" id="3635484at2"/>